<evidence type="ECO:0000256" key="1">
    <source>
        <dbReference type="ARBA" id="ARBA00004477"/>
    </source>
</evidence>
<keyword evidence="6" id="KW-0927">Auxin signaling pathway</keyword>
<evidence type="ECO:0008006" key="12">
    <source>
        <dbReference type="Google" id="ProtNLM"/>
    </source>
</evidence>
<reference evidence="10 11" key="1">
    <citation type="journal article" date="2021" name="Hortic Res">
        <title>Chromosome-scale assembly of the Dendrobium chrysotoxum genome enhances the understanding of orchid evolution.</title>
        <authorList>
            <person name="Zhang Y."/>
            <person name="Zhang G.Q."/>
            <person name="Zhang D."/>
            <person name="Liu X.D."/>
            <person name="Xu X.Y."/>
            <person name="Sun W.H."/>
            <person name="Yu X."/>
            <person name="Zhu X."/>
            <person name="Wang Z.W."/>
            <person name="Zhao X."/>
            <person name="Zhong W.Y."/>
            <person name="Chen H."/>
            <person name="Yin W.L."/>
            <person name="Huang T."/>
            <person name="Niu S.C."/>
            <person name="Liu Z.J."/>
        </authorList>
    </citation>
    <scope>NUCLEOTIDE SEQUENCE [LARGE SCALE GENOMIC DNA]</scope>
    <source>
        <strain evidence="10">Lindl</strain>
    </source>
</reference>
<evidence type="ECO:0000256" key="3">
    <source>
        <dbReference type="ARBA" id="ARBA00022692"/>
    </source>
</evidence>
<feature type="transmembrane region" description="Helical" evidence="9">
    <location>
        <begin position="347"/>
        <end position="368"/>
    </location>
</feature>
<evidence type="ECO:0000256" key="8">
    <source>
        <dbReference type="ARBA" id="ARBA00025752"/>
    </source>
</evidence>
<feature type="transmembrane region" description="Helical" evidence="9">
    <location>
        <begin position="712"/>
        <end position="731"/>
    </location>
</feature>
<feature type="transmembrane region" description="Helical" evidence="9">
    <location>
        <begin position="315"/>
        <end position="335"/>
    </location>
</feature>
<dbReference type="EMBL" id="JAGFBR010000009">
    <property type="protein sequence ID" value="KAH0460843.1"/>
    <property type="molecule type" value="Genomic_DNA"/>
</dbReference>
<comment type="similarity">
    <text evidence="8">Belongs to the auxin efflux carrier (TC 2.A.69.2) family.</text>
</comment>
<protein>
    <recommendedName>
        <fullName evidence="12">PIN-like protein</fullName>
    </recommendedName>
</protein>
<evidence type="ECO:0000256" key="2">
    <source>
        <dbReference type="ARBA" id="ARBA00022448"/>
    </source>
</evidence>
<keyword evidence="3 9" id="KW-0812">Transmembrane</keyword>
<feature type="transmembrane region" description="Helical" evidence="9">
    <location>
        <begin position="743"/>
        <end position="761"/>
    </location>
</feature>
<dbReference type="Proteomes" id="UP000775213">
    <property type="component" value="Unassembled WGS sequence"/>
</dbReference>
<comment type="function">
    <text evidence="7">Involved in cellular auxin homeostasis by regulating auxin metabolism. Regulates intracellular auxin accumulation at the endoplasmic reticulum and thus auxin availability for nuclear auxin signaling.</text>
</comment>
<dbReference type="GO" id="GO:0080162">
    <property type="term" value="P:endoplasmic reticulum to cytosol auxin transport"/>
    <property type="evidence" value="ECO:0007669"/>
    <property type="project" value="InterPro"/>
</dbReference>
<dbReference type="GO" id="GO:0005789">
    <property type="term" value="C:endoplasmic reticulum membrane"/>
    <property type="evidence" value="ECO:0007669"/>
    <property type="project" value="UniProtKB-SubCell"/>
</dbReference>
<dbReference type="Pfam" id="PF03547">
    <property type="entry name" value="Mem_trans"/>
    <property type="match status" value="1"/>
</dbReference>
<evidence type="ECO:0000313" key="10">
    <source>
        <dbReference type="EMBL" id="KAH0460843.1"/>
    </source>
</evidence>
<accession>A0AAV7GYV1</accession>
<comment type="subcellular location">
    <subcellularLocation>
        <location evidence="1">Endoplasmic reticulum membrane</location>
        <topology evidence="1">Multi-pass membrane protein</topology>
    </subcellularLocation>
</comment>
<dbReference type="InterPro" id="IPR004776">
    <property type="entry name" value="Mem_transp_PIN-like"/>
</dbReference>
<feature type="transmembrane region" description="Helical" evidence="9">
    <location>
        <begin position="545"/>
        <end position="573"/>
    </location>
</feature>
<evidence type="ECO:0000313" key="11">
    <source>
        <dbReference type="Proteomes" id="UP000775213"/>
    </source>
</evidence>
<evidence type="ECO:0000256" key="6">
    <source>
        <dbReference type="ARBA" id="ARBA00023294"/>
    </source>
</evidence>
<evidence type="ECO:0000256" key="9">
    <source>
        <dbReference type="SAM" id="Phobius"/>
    </source>
</evidence>
<dbReference type="PANTHER" id="PTHR31651">
    <property type="match status" value="1"/>
</dbReference>
<evidence type="ECO:0000256" key="5">
    <source>
        <dbReference type="ARBA" id="ARBA00023136"/>
    </source>
</evidence>
<proteinExistence type="inferred from homology"/>
<name>A0AAV7GYV1_DENCH</name>
<feature type="transmembrane region" description="Helical" evidence="9">
    <location>
        <begin position="604"/>
        <end position="623"/>
    </location>
</feature>
<keyword evidence="11" id="KW-1185">Reference proteome</keyword>
<dbReference type="PANTHER" id="PTHR31651:SF33">
    <property type="entry name" value="PROTEIN PIN-LIKES 1"/>
    <property type="match status" value="1"/>
</dbReference>
<comment type="caution">
    <text evidence="10">The sequence shown here is derived from an EMBL/GenBank/DDBJ whole genome shotgun (WGS) entry which is preliminary data.</text>
</comment>
<keyword evidence="5 9" id="KW-0472">Membrane</keyword>
<dbReference type="InterPro" id="IPR045033">
    <property type="entry name" value="PILS1/3/4/5/7"/>
</dbReference>
<gene>
    <name evidence="10" type="ORF">IEQ34_008418</name>
</gene>
<feature type="transmembrane region" description="Helical" evidence="9">
    <location>
        <begin position="388"/>
        <end position="410"/>
    </location>
</feature>
<organism evidence="10 11">
    <name type="scientific">Dendrobium chrysotoxum</name>
    <name type="common">Orchid</name>
    <dbReference type="NCBI Taxonomy" id="161865"/>
    <lineage>
        <taxon>Eukaryota</taxon>
        <taxon>Viridiplantae</taxon>
        <taxon>Streptophyta</taxon>
        <taxon>Embryophyta</taxon>
        <taxon>Tracheophyta</taxon>
        <taxon>Spermatophyta</taxon>
        <taxon>Magnoliopsida</taxon>
        <taxon>Liliopsida</taxon>
        <taxon>Asparagales</taxon>
        <taxon>Orchidaceae</taxon>
        <taxon>Epidendroideae</taxon>
        <taxon>Malaxideae</taxon>
        <taxon>Dendrobiinae</taxon>
        <taxon>Dendrobium</taxon>
    </lineage>
</organism>
<dbReference type="AlphaFoldDB" id="A0AAV7GYV1"/>
<dbReference type="GO" id="GO:0009734">
    <property type="term" value="P:auxin-activated signaling pathway"/>
    <property type="evidence" value="ECO:0007669"/>
    <property type="project" value="UniProtKB-KW"/>
</dbReference>
<feature type="transmembrane region" description="Helical" evidence="9">
    <location>
        <begin position="6"/>
        <end position="35"/>
    </location>
</feature>
<evidence type="ECO:0000256" key="7">
    <source>
        <dbReference type="ARBA" id="ARBA00025100"/>
    </source>
</evidence>
<sequence>MEILQLFIAAWIPILKMLIVTAVGSFIALPSIGVLSEEARKNLNSNFHFPNDVVTIVPKRSDRASLPPLGYLTISETNLRAGLRFPPPAELIEILRRCGVNLSQFSFRAMSVTVGLIALFRDRGATLTPEHLSRMGRYGRVTFRSKWLDLRTRDPSKNWANAFFFVKNDWGLLEKWGRMKDLPSPLHVEEEDIMRILKVPDIEHLLFEVRHISRYIEEEFLFKVGLSFHAGSSEPSKVIEDFKKSIAFKIIIQDHVQKARDHIYDIEVKALEQQCIEDGFIRGFLKGVVYYVFLPSLAGNNLSKSFTLTSVASTWFMPINMLLTFVIGSAFGWILNKIIKVPSHLRALLLGCSASGNLGVMLLIIIPATCNEVGGLFGNPALCNSRALSYASICMGINNMIFWSYVYNIVRLSVGFREEKKKIRQNEASAPKSIEDGAVSTNENGEDYWKDAKESFSASGEYVHEKSCTKLSEPSTKSKIIGLTIGIVSPFRRALIGEKAPLRSIQANDNIDIILHSDEAVPATTLIMGGNLVKGFHKSDIKMSAVVGVVIVRYLLLPLTGVCIIKGAIHIGILHPDPLYHFVLLVQYAVPPAMNMGKCCFSHFGAFLLLYFLVSFHDFNNYLKFWRSVISQLLGAGESECSVIFFWTYALTLVLFPLWSAYFIWLVHQIISMLIEEIFLVEKSNFIFSYFDLNFASLESIYIYKKLCLLSLLKYILNIYGILILKLSLIYHKIYVLKSMKIYYDYLIFFILINYKFIFFIKQKREKN</sequence>
<evidence type="ECO:0000256" key="4">
    <source>
        <dbReference type="ARBA" id="ARBA00022989"/>
    </source>
</evidence>
<keyword evidence="4 9" id="KW-1133">Transmembrane helix</keyword>
<keyword evidence="2" id="KW-0813">Transport</keyword>
<feature type="transmembrane region" description="Helical" evidence="9">
    <location>
        <begin position="643"/>
        <end position="665"/>
    </location>
</feature>